<dbReference type="PROSITE" id="PS50158">
    <property type="entry name" value="ZF_CCHC"/>
    <property type="match status" value="1"/>
</dbReference>
<dbReference type="InterPro" id="IPR036875">
    <property type="entry name" value="Znf_CCHC_sf"/>
</dbReference>
<evidence type="ECO:0000313" key="5">
    <source>
        <dbReference type="WBParaSite" id="SVE_0934400.1"/>
    </source>
</evidence>
<protein>
    <submittedName>
        <fullName evidence="5">CCHC-type domain-containing protein</fullName>
    </submittedName>
</protein>
<keyword evidence="1" id="KW-0862">Zinc</keyword>
<dbReference type="WBParaSite" id="SVE_0934400.1">
    <property type="protein sequence ID" value="SVE_0934400.1"/>
    <property type="gene ID" value="SVE_0934400"/>
</dbReference>
<evidence type="ECO:0000256" key="2">
    <source>
        <dbReference type="SAM" id="MobiDB-lite"/>
    </source>
</evidence>
<dbReference type="GO" id="GO:0008270">
    <property type="term" value="F:zinc ion binding"/>
    <property type="evidence" value="ECO:0007669"/>
    <property type="project" value="UniProtKB-KW"/>
</dbReference>
<proteinExistence type="predicted"/>
<feature type="region of interest" description="Disordered" evidence="2">
    <location>
        <begin position="360"/>
        <end position="379"/>
    </location>
</feature>
<dbReference type="InterPro" id="IPR001878">
    <property type="entry name" value="Znf_CCHC"/>
</dbReference>
<keyword evidence="1" id="KW-0479">Metal-binding</keyword>
<dbReference type="GO" id="GO:0019899">
    <property type="term" value="F:enzyme binding"/>
    <property type="evidence" value="ECO:0007669"/>
    <property type="project" value="UniProtKB-ARBA"/>
</dbReference>
<dbReference type="AlphaFoldDB" id="A0A0K0FJY1"/>
<dbReference type="Gene3D" id="2.40.70.10">
    <property type="entry name" value="Acid Proteases"/>
    <property type="match status" value="1"/>
</dbReference>
<evidence type="ECO:0000256" key="1">
    <source>
        <dbReference type="PROSITE-ProRule" id="PRU00047"/>
    </source>
</evidence>
<dbReference type="SUPFAM" id="SSF57756">
    <property type="entry name" value="Retrovirus zinc finger-like domains"/>
    <property type="match status" value="1"/>
</dbReference>
<dbReference type="GO" id="GO:0003676">
    <property type="term" value="F:nucleic acid binding"/>
    <property type="evidence" value="ECO:0007669"/>
    <property type="project" value="InterPro"/>
</dbReference>
<reference evidence="5" key="2">
    <citation type="submission" date="2015-08" db="UniProtKB">
        <authorList>
            <consortium name="WormBaseParasite"/>
        </authorList>
    </citation>
    <scope>IDENTIFICATION</scope>
</reference>
<feature type="compositionally biased region" description="Polar residues" evidence="2">
    <location>
        <begin position="300"/>
        <end position="329"/>
    </location>
</feature>
<feature type="compositionally biased region" description="Basic and acidic residues" evidence="2">
    <location>
        <begin position="331"/>
        <end position="340"/>
    </location>
</feature>
<keyword evidence="4" id="KW-1185">Reference proteome</keyword>
<reference evidence="4" key="1">
    <citation type="submission" date="2014-07" db="EMBL/GenBank/DDBJ databases">
        <authorList>
            <person name="Martin A.A"/>
            <person name="De Silva N."/>
        </authorList>
    </citation>
    <scope>NUCLEOTIDE SEQUENCE</scope>
</reference>
<evidence type="ECO:0000259" key="3">
    <source>
        <dbReference type="PROSITE" id="PS50158"/>
    </source>
</evidence>
<sequence>MHLSSYSLAVIGTKELTLVASALKTLTPDWDREKVRCIASQNHHLARVPDRKRTTLLKKLIEEENNHVLTTVETRTMNTLTWISIPAYKESDGSVKDYFTLLELLLDYDEVIEDKKRYKAILSKMPSSIIKKISFMSMEEKEKIKTVEQLKAYIVKSMGDDIMSRNADIELGYIKIREDKRYIKEDLQKVLQLIQATNDGTRNNIIKRMHKFVKDNIRNHKLRERLINKEYDQPQELIADMTSTCMFYDIGGRNFRPRTEGSKKRPDPKCFFCGIRGHKEIDCKKKREQDYSKKFTQKTFFSSSKNPHQQQSLQPQPTNSFHTNRNARITQPDEEREANREFLEDQLRLNSIKTIRVRRNVKDDKEEKPANSEVNTNINDKKKKAPLSWKTLPLHCLIDNGSHLSLVRYSVAKEYGFSKRNVKLFAGTCANGTELPLAGEIKLTLQLSLDYAVEFPFAVTLEESFLDCNSHILLGSDFMKYIKATIRYVDH</sequence>
<dbReference type="InterPro" id="IPR021109">
    <property type="entry name" value="Peptidase_aspartic_dom_sf"/>
</dbReference>
<evidence type="ECO:0000313" key="4">
    <source>
        <dbReference type="Proteomes" id="UP000035680"/>
    </source>
</evidence>
<feature type="domain" description="CCHC-type" evidence="3">
    <location>
        <begin position="269"/>
        <end position="285"/>
    </location>
</feature>
<accession>A0A0K0FJY1</accession>
<name>A0A0K0FJY1_STRVS</name>
<organism evidence="4 5">
    <name type="scientific">Strongyloides venezuelensis</name>
    <name type="common">Threadworm</name>
    <dbReference type="NCBI Taxonomy" id="75913"/>
    <lineage>
        <taxon>Eukaryota</taxon>
        <taxon>Metazoa</taxon>
        <taxon>Ecdysozoa</taxon>
        <taxon>Nematoda</taxon>
        <taxon>Chromadorea</taxon>
        <taxon>Rhabditida</taxon>
        <taxon>Tylenchina</taxon>
        <taxon>Panagrolaimomorpha</taxon>
        <taxon>Strongyloidoidea</taxon>
        <taxon>Strongyloididae</taxon>
        <taxon>Strongyloides</taxon>
    </lineage>
</organism>
<dbReference type="Proteomes" id="UP000035680">
    <property type="component" value="Unassembled WGS sequence"/>
</dbReference>
<keyword evidence="1" id="KW-0863">Zinc-finger</keyword>
<feature type="compositionally biased region" description="Basic and acidic residues" evidence="2">
    <location>
        <begin position="360"/>
        <end position="370"/>
    </location>
</feature>
<feature type="region of interest" description="Disordered" evidence="2">
    <location>
        <begin position="300"/>
        <end position="340"/>
    </location>
</feature>